<proteinExistence type="predicted"/>
<evidence type="ECO:0000313" key="1">
    <source>
        <dbReference type="EMBL" id="KAJ0095408.1"/>
    </source>
</evidence>
<evidence type="ECO:0000313" key="2">
    <source>
        <dbReference type="Proteomes" id="UP001164250"/>
    </source>
</evidence>
<keyword evidence="2" id="KW-1185">Reference proteome</keyword>
<reference evidence="2" key="1">
    <citation type="journal article" date="2023" name="G3 (Bethesda)">
        <title>Genome assembly and association tests identify interacting loci associated with vigor, precocity, and sex in interspecific pistachio rootstocks.</title>
        <authorList>
            <person name="Palmer W."/>
            <person name="Jacygrad E."/>
            <person name="Sagayaradj S."/>
            <person name="Cavanaugh K."/>
            <person name="Han R."/>
            <person name="Bertier L."/>
            <person name="Beede B."/>
            <person name="Kafkas S."/>
            <person name="Golino D."/>
            <person name="Preece J."/>
            <person name="Michelmore R."/>
        </authorList>
    </citation>
    <scope>NUCLEOTIDE SEQUENCE [LARGE SCALE GENOMIC DNA]</scope>
</reference>
<name>A0ACC1B996_9ROSI</name>
<accession>A0ACC1B996</accession>
<gene>
    <name evidence="1" type="ORF">Patl1_16133</name>
</gene>
<dbReference type="Proteomes" id="UP001164250">
    <property type="component" value="Chromosome 6"/>
</dbReference>
<dbReference type="EMBL" id="CM047902">
    <property type="protein sequence ID" value="KAJ0095408.1"/>
    <property type="molecule type" value="Genomic_DNA"/>
</dbReference>
<sequence length="328" mass="36701">MVEELMLGFENEFPEFEKATEKDGEYLKGDNLREASKEQLLVKPRQIREELVQMAVKFLSHATVRSSPVLSRHSFLENKGLTKEEIDEAFFRVPDTPSDVVIGQSLTSNQDVHLKSFTNSQPQATALATSPPARFYWSHAFGVLGLLFASGAGAAILLKSFIFPRLKSWIRKVVLDQHDGSSKKSKLSLFEEVKSAAMTASTAAADAAKASMEMFNSKNKERQYFEALKKHIDIQVAELRSMNNTIQKLEGTRRAAPSSYKQQQKYLPYTSRNGGLLYCLMTHHYNAPQKSPVFDSKDPHKSLANSMNVKANGVSNFGSSGFHLECLR</sequence>
<protein>
    <submittedName>
        <fullName evidence="1">Uncharacterized protein</fullName>
    </submittedName>
</protein>
<organism evidence="1 2">
    <name type="scientific">Pistacia atlantica</name>
    <dbReference type="NCBI Taxonomy" id="434234"/>
    <lineage>
        <taxon>Eukaryota</taxon>
        <taxon>Viridiplantae</taxon>
        <taxon>Streptophyta</taxon>
        <taxon>Embryophyta</taxon>
        <taxon>Tracheophyta</taxon>
        <taxon>Spermatophyta</taxon>
        <taxon>Magnoliopsida</taxon>
        <taxon>eudicotyledons</taxon>
        <taxon>Gunneridae</taxon>
        <taxon>Pentapetalae</taxon>
        <taxon>rosids</taxon>
        <taxon>malvids</taxon>
        <taxon>Sapindales</taxon>
        <taxon>Anacardiaceae</taxon>
        <taxon>Pistacia</taxon>
    </lineage>
</organism>
<comment type="caution">
    <text evidence="1">The sequence shown here is derived from an EMBL/GenBank/DDBJ whole genome shotgun (WGS) entry which is preliminary data.</text>
</comment>